<dbReference type="EMBL" id="AP017315">
    <property type="protein sequence ID" value="BAU32807.1"/>
    <property type="molecule type" value="Genomic_DNA"/>
</dbReference>
<organism evidence="2 3">
    <name type="scientific">Microcella alkaliphila</name>
    <dbReference type="NCBI Taxonomy" id="279828"/>
    <lineage>
        <taxon>Bacteria</taxon>
        <taxon>Bacillati</taxon>
        <taxon>Actinomycetota</taxon>
        <taxon>Actinomycetes</taxon>
        <taxon>Micrococcales</taxon>
        <taxon>Microbacteriaceae</taxon>
        <taxon>Microcella</taxon>
    </lineage>
</organism>
<evidence type="ECO:0008006" key="4">
    <source>
        <dbReference type="Google" id="ProtNLM"/>
    </source>
</evidence>
<dbReference type="OrthoDB" id="5520269at2"/>
<feature type="compositionally biased region" description="Basic and acidic residues" evidence="1">
    <location>
        <begin position="91"/>
        <end position="100"/>
    </location>
</feature>
<proteinExistence type="predicted"/>
<dbReference type="RefSeq" id="WP_096422233.1">
    <property type="nucleotide sequence ID" value="NZ_AP017315.1"/>
</dbReference>
<gene>
    <name evidence="2" type="ORF">MalAC0309_1962</name>
</gene>
<reference evidence="3" key="1">
    <citation type="submission" date="2015-12" db="EMBL/GenBank/DDBJ databases">
        <authorList>
            <person name="Shamseldin A."/>
            <person name="Moawad H."/>
            <person name="Abd El-Rahim W.M."/>
            <person name="Sadowsky M.J."/>
        </authorList>
    </citation>
    <scope>NUCLEOTIDE SEQUENCE [LARGE SCALE GENOMIC DNA]</scope>
    <source>
        <strain evidence="3">JAM AC0309</strain>
    </source>
</reference>
<name>A0A0U4WYS0_9MICO</name>
<reference evidence="2 3" key="2">
    <citation type="submission" date="2016-01" db="EMBL/GenBank/DDBJ databases">
        <title>Microcella alkaliphila JAM AC0309 whole genome shotgun sequence.</title>
        <authorList>
            <person name="Kurata A."/>
            <person name="Hirose Y."/>
            <person name="Kishimoto N."/>
            <person name="Kobayashi T."/>
        </authorList>
    </citation>
    <scope>NUCLEOTIDE SEQUENCE [LARGE SCALE GENOMIC DNA]</scope>
    <source>
        <strain evidence="2 3">JAM AC0309</strain>
    </source>
</reference>
<evidence type="ECO:0000313" key="2">
    <source>
        <dbReference type="EMBL" id="BAU32807.1"/>
    </source>
</evidence>
<dbReference type="Proteomes" id="UP000218965">
    <property type="component" value="Chromosome"/>
</dbReference>
<dbReference type="AlphaFoldDB" id="A0A0U4WYS0"/>
<evidence type="ECO:0000256" key="1">
    <source>
        <dbReference type="SAM" id="MobiDB-lite"/>
    </source>
</evidence>
<evidence type="ECO:0000313" key="3">
    <source>
        <dbReference type="Proteomes" id="UP000218965"/>
    </source>
</evidence>
<feature type="region of interest" description="Disordered" evidence="1">
    <location>
        <begin position="1"/>
        <end position="29"/>
    </location>
</feature>
<feature type="region of interest" description="Disordered" evidence="1">
    <location>
        <begin position="64"/>
        <end position="100"/>
    </location>
</feature>
<accession>A0A0U4WYS0</accession>
<dbReference type="KEGG" id="malk:MalAC0309_1962"/>
<sequence length="170" mass="18015">MSFFDRLFGASRDEGGPHPAPPRSDDARAVERYRYLLQTAPPEAIERVHREAFERLAPEQRALLLDELRKDAPESEQPADDTPDTLARAATRAEMREPGSMERTMQAPVFGQVLGASLLGTVAGYVVGSALVSAFLPPIDAGGDVASDGGAFDASGDAGGDFGGFGDFGF</sequence>
<feature type="compositionally biased region" description="Basic and acidic residues" evidence="1">
    <location>
        <begin position="64"/>
        <end position="73"/>
    </location>
</feature>
<protein>
    <recommendedName>
        <fullName evidence="4">DUF2076 domain-containing protein</fullName>
    </recommendedName>
</protein>